<evidence type="ECO:0000313" key="2">
    <source>
        <dbReference type="Proteomes" id="UP000887458"/>
    </source>
</evidence>
<evidence type="ECO:0000313" key="1">
    <source>
        <dbReference type="EMBL" id="KAH9420915.1"/>
    </source>
</evidence>
<reference evidence="1 2" key="2">
    <citation type="journal article" date="2022" name="Mol. Biol. Evol.">
        <title>Comparative Genomics Reveals Insights into the Divergent Evolution of Astigmatic Mites and Household Pest Adaptations.</title>
        <authorList>
            <person name="Xiong Q."/>
            <person name="Wan A.T."/>
            <person name="Liu X."/>
            <person name="Fung C.S."/>
            <person name="Xiao X."/>
            <person name="Malainual N."/>
            <person name="Hou J."/>
            <person name="Wang L."/>
            <person name="Wang M."/>
            <person name="Yang K.Y."/>
            <person name="Cui Y."/>
            <person name="Leung E.L."/>
            <person name="Nong W."/>
            <person name="Shin S.K."/>
            <person name="Au S.W."/>
            <person name="Jeong K.Y."/>
            <person name="Chew F.T."/>
            <person name="Hui J.H."/>
            <person name="Leung T.F."/>
            <person name="Tungtrongchitr A."/>
            <person name="Zhong N."/>
            <person name="Liu Z."/>
            <person name="Tsui S.K."/>
        </authorList>
    </citation>
    <scope>NUCLEOTIDE SEQUENCE [LARGE SCALE GENOMIC DNA]</scope>
    <source>
        <strain evidence="1">Derp</strain>
    </source>
</reference>
<gene>
    <name evidence="1" type="ORF">DERP_001349</name>
</gene>
<accession>A0ABQ8JER0</accession>
<proteinExistence type="predicted"/>
<organism evidence="1 2">
    <name type="scientific">Dermatophagoides pteronyssinus</name>
    <name type="common">European house dust mite</name>
    <dbReference type="NCBI Taxonomy" id="6956"/>
    <lineage>
        <taxon>Eukaryota</taxon>
        <taxon>Metazoa</taxon>
        <taxon>Ecdysozoa</taxon>
        <taxon>Arthropoda</taxon>
        <taxon>Chelicerata</taxon>
        <taxon>Arachnida</taxon>
        <taxon>Acari</taxon>
        <taxon>Acariformes</taxon>
        <taxon>Sarcoptiformes</taxon>
        <taxon>Astigmata</taxon>
        <taxon>Psoroptidia</taxon>
        <taxon>Analgoidea</taxon>
        <taxon>Pyroglyphidae</taxon>
        <taxon>Dermatophagoidinae</taxon>
        <taxon>Dermatophagoides</taxon>
    </lineage>
</organism>
<sequence>MATNLKPLASKRRIISPTMPRCTASGFSMINVRSVLADILQIVLLIRRCLDVNLCKKTNGKDNDVRKDEPFILLLQHANHGISACHHRNSHNGIVTTLMRNDTSRAKKKW</sequence>
<name>A0ABQ8JER0_DERPT</name>
<dbReference type="Proteomes" id="UP000887458">
    <property type="component" value="Unassembled WGS sequence"/>
</dbReference>
<comment type="caution">
    <text evidence="1">The sequence shown here is derived from an EMBL/GenBank/DDBJ whole genome shotgun (WGS) entry which is preliminary data.</text>
</comment>
<reference evidence="1 2" key="1">
    <citation type="journal article" date="2018" name="J. Allergy Clin. Immunol.">
        <title>High-quality assembly of Dermatophagoides pteronyssinus genome and transcriptome reveals a wide range of novel allergens.</title>
        <authorList>
            <person name="Liu X.Y."/>
            <person name="Yang K.Y."/>
            <person name="Wang M.Q."/>
            <person name="Kwok J.S."/>
            <person name="Zeng X."/>
            <person name="Yang Z."/>
            <person name="Xiao X.J."/>
            <person name="Lau C.P."/>
            <person name="Li Y."/>
            <person name="Huang Z.M."/>
            <person name="Ba J.G."/>
            <person name="Yim A.K."/>
            <person name="Ouyang C.Y."/>
            <person name="Ngai S.M."/>
            <person name="Chan T.F."/>
            <person name="Leung E.L."/>
            <person name="Liu L."/>
            <person name="Liu Z.G."/>
            <person name="Tsui S.K."/>
        </authorList>
    </citation>
    <scope>NUCLEOTIDE SEQUENCE [LARGE SCALE GENOMIC DNA]</scope>
    <source>
        <strain evidence="1">Derp</strain>
    </source>
</reference>
<keyword evidence="2" id="KW-1185">Reference proteome</keyword>
<protein>
    <submittedName>
        <fullName evidence="1">Uncharacterized protein</fullName>
    </submittedName>
</protein>
<dbReference type="EMBL" id="NJHN03000047">
    <property type="protein sequence ID" value="KAH9420915.1"/>
    <property type="molecule type" value="Genomic_DNA"/>
</dbReference>